<dbReference type="InterPro" id="IPR005883">
    <property type="entry name" value="PilM"/>
</dbReference>
<dbReference type="AlphaFoldDB" id="A0A1I1JAY9"/>
<dbReference type="OrthoDB" id="1815167at2"/>
<evidence type="ECO:0000313" key="2">
    <source>
        <dbReference type="EMBL" id="SFC45757.1"/>
    </source>
</evidence>
<gene>
    <name evidence="2" type="ORF">SAMN02910406_01743</name>
</gene>
<evidence type="ECO:0000313" key="3">
    <source>
        <dbReference type="Proteomes" id="UP000182192"/>
    </source>
</evidence>
<reference evidence="2 3" key="1">
    <citation type="submission" date="2016-10" db="EMBL/GenBank/DDBJ databases">
        <authorList>
            <person name="de Groot N.N."/>
        </authorList>
    </citation>
    <scope>NUCLEOTIDE SEQUENCE [LARGE SCALE GENOMIC DNA]</scope>
    <source>
        <strain evidence="2 3">AR67</strain>
    </source>
</reference>
<keyword evidence="1" id="KW-1133">Transmembrane helix</keyword>
<accession>A0A1I1JAY9</accession>
<dbReference type="Proteomes" id="UP000182192">
    <property type="component" value="Unassembled WGS sequence"/>
</dbReference>
<keyword evidence="1" id="KW-0472">Membrane</keyword>
<proteinExistence type="predicted"/>
<protein>
    <submittedName>
        <fullName evidence="2">Type IV pilus assembly protein PilM</fullName>
    </submittedName>
</protein>
<dbReference type="RefSeq" id="WP_074961183.1">
    <property type="nucleotide sequence ID" value="NZ_FOKQ01000013.1"/>
</dbReference>
<dbReference type="Pfam" id="PF11104">
    <property type="entry name" value="PilM_2"/>
    <property type="match status" value="1"/>
</dbReference>
<organism evidence="2 3">
    <name type="scientific">Ruminococcus albus</name>
    <dbReference type="NCBI Taxonomy" id="1264"/>
    <lineage>
        <taxon>Bacteria</taxon>
        <taxon>Bacillati</taxon>
        <taxon>Bacillota</taxon>
        <taxon>Clostridia</taxon>
        <taxon>Eubacteriales</taxon>
        <taxon>Oscillospiraceae</taxon>
        <taxon>Ruminococcus</taxon>
    </lineage>
</organism>
<name>A0A1I1JAY9_RUMAL</name>
<dbReference type="Gene3D" id="3.30.1490.300">
    <property type="match status" value="1"/>
</dbReference>
<feature type="transmembrane region" description="Helical" evidence="1">
    <location>
        <begin position="324"/>
        <end position="346"/>
    </location>
</feature>
<keyword evidence="1" id="KW-0812">Transmembrane</keyword>
<sequence length="493" mass="54598">MLSFDFSDRQINIVKGDNTASRIRIDNSTSIQVPADMIVNGEVIQLSGLSELLLTTLRSEQMMDKDAVVTFSSSNIVFKELIVPKAKGSEFLQMVQNHMSQEMGISNEYAISYTVVGEAGEQNPGSLKVLATACPSSIVEGFRKLFAVMNINLRSVNIGCNSISRIVLSDKSNADKMPLLVCQLDNNFLGLTLFEKGQMAFARYVPISPDEYDADDYVLEALNENIFRMEQFNKARGGSGLSNVILYGFIEDYKKIVDALDGLEIRASVLGTPSQITGYENFEFTVFANAIGALYRRNKQTERINLLEVDHSTNKDSSAGLSSMLTTAGILSAASAILIAAVYGFISMRAGNIDNQKAKVDEQIAVEEEIKAKNQLLHNRLEIINKYKNYIQTIQLDIDTLPVMKKDKLDKVQEVLEKHKATHDGISFDLFGGTMSINNITLEKQEEVKKLVDDLRDLEFSAYIGYQGYTGTGEEDDPVIVSAITIYLEKEGA</sequence>
<dbReference type="Gene3D" id="3.30.420.40">
    <property type="match status" value="2"/>
</dbReference>
<evidence type="ECO:0000256" key="1">
    <source>
        <dbReference type="SAM" id="Phobius"/>
    </source>
</evidence>
<dbReference type="EMBL" id="FOKQ01000013">
    <property type="protein sequence ID" value="SFC45757.1"/>
    <property type="molecule type" value="Genomic_DNA"/>
</dbReference>